<dbReference type="EMBL" id="BRZI01000096">
    <property type="protein sequence ID" value="GLD33674.1"/>
    <property type="molecule type" value="Genomic_DNA"/>
</dbReference>
<evidence type="ECO:0000256" key="1">
    <source>
        <dbReference type="SAM" id="MobiDB-lite"/>
    </source>
</evidence>
<protein>
    <submittedName>
        <fullName evidence="2">Uncharacterized protein</fullName>
    </submittedName>
</protein>
<feature type="compositionally biased region" description="Low complexity" evidence="1">
    <location>
        <begin position="15"/>
        <end position="26"/>
    </location>
</feature>
<evidence type="ECO:0000313" key="3">
    <source>
        <dbReference type="Proteomes" id="UP001064782"/>
    </source>
</evidence>
<reference evidence="2" key="1">
    <citation type="submission" date="2022-08" db="EMBL/GenBank/DDBJ databases">
        <title>Mycobacterium kiyosense sp. nov., scotochromogenic slow-glowing species isolated from respiratory specimens.</title>
        <authorList>
            <person name="Fukano H."/>
            <person name="Kazumi Y."/>
            <person name="Sakagami N."/>
            <person name="Ato M."/>
            <person name="Mitarai S."/>
            <person name="Hoshino Y."/>
        </authorList>
    </citation>
    <scope>NUCLEOTIDE SEQUENCE</scope>
    <source>
        <strain evidence="2">1413</strain>
    </source>
</reference>
<feature type="region of interest" description="Disordered" evidence="1">
    <location>
        <begin position="1"/>
        <end position="26"/>
    </location>
</feature>
<feature type="compositionally biased region" description="Polar residues" evidence="1">
    <location>
        <begin position="1"/>
        <end position="12"/>
    </location>
</feature>
<dbReference type="AlphaFoldDB" id="A0A9P3V0G6"/>
<organism evidence="2 3">
    <name type="scientific">Mycobacterium kiyosense</name>
    <dbReference type="NCBI Taxonomy" id="2871094"/>
    <lineage>
        <taxon>Bacteria</taxon>
        <taxon>Bacillati</taxon>
        <taxon>Actinomycetota</taxon>
        <taxon>Actinomycetes</taxon>
        <taxon>Mycobacteriales</taxon>
        <taxon>Mycobacteriaceae</taxon>
        <taxon>Mycobacterium</taxon>
    </lineage>
</organism>
<evidence type="ECO:0000313" key="2">
    <source>
        <dbReference type="EMBL" id="GLD33674.1"/>
    </source>
</evidence>
<feature type="region of interest" description="Disordered" evidence="1">
    <location>
        <begin position="51"/>
        <end position="95"/>
    </location>
</feature>
<keyword evidence="3" id="KW-1185">Reference proteome</keyword>
<gene>
    <name evidence="2" type="ORF">Mkiyose1413_55570</name>
</gene>
<dbReference type="Proteomes" id="UP001064782">
    <property type="component" value="Unassembled WGS sequence"/>
</dbReference>
<comment type="caution">
    <text evidence="2">The sequence shown here is derived from an EMBL/GenBank/DDBJ whole genome shotgun (WGS) entry which is preliminary data.</text>
</comment>
<proteinExistence type="predicted"/>
<accession>A0A9P3V0G6</accession>
<sequence>MPSASRTTTTASGVPRRGSPASPTAAAAVVPAGTRIGALIGLVSNAVRRDVSKRSRPCYRGAVGPDSRSPRRESPTAARTPADSQDFDSPDLWDGPALEAHTAAFAVGPAGLGT</sequence>
<name>A0A9P3V0G6_9MYCO</name>